<evidence type="ECO:0000313" key="6">
    <source>
        <dbReference type="Proteomes" id="UP000070501"/>
    </source>
</evidence>
<evidence type="ECO:0000256" key="1">
    <source>
        <dbReference type="ARBA" id="ARBA00022723"/>
    </source>
</evidence>
<organism evidence="5 6">
    <name type="scientific">Microdochium bolleyi</name>
    <dbReference type="NCBI Taxonomy" id="196109"/>
    <lineage>
        <taxon>Eukaryota</taxon>
        <taxon>Fungi</taxon>
        <taxon>Dikarya</taxon>
        <taxon>Ascomycota</taxon>
        <taxon>Pezizomycotina</taxon>
        <taxon>Sordariomycetes</taxon>
        <taxon>Xylariomycetidae</taxon>
        <taxon>Xylariales</taxon>
        <taxon>Microdochiaceae</taxon>
        <taxon>Microdochium</taxon>
    </lineage>
</organism>
<keyword evidence="2" id="KW-0862">Zinc</keyword>
<dbReference type="InterPro" id="IPR036291">
    <property type="entry name" value="NAD(P)-bd_dom_sf"/>
</dbReference>
<dbReference type="InterPro" id="IPR011032">
    <property type="entry name" value="GroES-like_sf"/>
</dbReference>
<dbReference type="GO" id="GO:0046872">
    <property type="term" value="F:metal ion binding"/>
    <property type="evidence" value="ECO:0007669"/>
    <property type="project" value="UniProtKB-KW"/>
</dbReference>
<dbReference type="SUPFAM" id="SSF51735">
    <property type="entry name" value="NAD(P)-binding Rossmann-fold domains"/>
    <property type="match status" value="1"/>
</dbReference>
<dbReference type="Proteomes" id="UP000070501">
    <property type="component" value="Unassembled WGS sequence"/>
</dbReference>
<gene>
    <name evidence="5" type="ORF">Micbo1qcDRAFT_208547</name>
</gene>
<keyword evidence="3" id="KW-0560">Oxidoreductase</keyword>
<evidence type="ECO:0000256" key="2">
    <source>
        <dbReference type="ARBA" id="ARBA00022833"/>
    </source>
</evidence>
<dbReference type="PANTHER" id="PTHR43401:SF2">
    <property type="entry name" value="L-THREONINE 3-DEHYDROGENASE"/>
    <property type="match status" value="1"/>
</dbReference>
<dbReference type="Gene3D" id="3.90.180.10">
    <property type="entry name" value="Medium-chain alcohol dehydrogenases, catalytic domain"/>
    <property type="match status" value="1"/>
</dbReference>
<sequence>MRAARFYSARDLRVEQIDAPAATEDSVLVEVEWCGICGSDLHEYTTGPFVCPTKERGAHPLTGGVIPVTFGHEFTGRIAHAPAESDFKSGQLVVVDPRLNCYDCRACHEDAAQFCKTPGFLGFSGGGGGLSEVVAVDPRKIHVLPDGTDLAAAALIEPLAVAWHAIRQLGSDSFAGKPILVIGGGPVGVAAVFVLRAFGADTIIVSEPAAARRRFFGSMILESINPVETDVVKRVRELTDGEGVDFVIDCAGAERGFISGCECLRYRGVYANLALPKVDPAIPRFGFISKELTYKSFLAYSAQDFSETVAAFTSGKFDGIARMITSRINLEEIVQKGFEVLVGGSEEEIKILVTPKDK</sequence>
<feature type="domain" description="Enoyl reductase (ER)" evidence="4">
    <location>
        <begin position="8"/>
        <end position="353"/>
    </location>
</feature>
<reference evidence="6" key="1">
    <citation type="submission" date="2016-02" db="EMBL/GenBank/DDBJ databases">
        <title>Draft genome sequence of Microdochium bolleyi, a fungal endophyte of beachgrass.</title>
        <authorList>
            <consortium name="DOE Joint Genome Institute"/>
            <person name="David A.S."/>
            <person name="May G."/>
            <person name="Haridas S."/>
            <person name="Lim J."/>
            <person name="Wang M."/>
            <person name="Labutti K."/>
            <person name="Lipzen A."/>
            <person name="Barry K."/>
            <person name="Grigoriev I.V."/>
        </authorList>
    </citation>
    <scope>NUCLEOTIDE SEQUENCE [LARGE SCALE GENOMIC DNA]</scope>
    <source>
        <strain evidence="6">J235TASD1</strain>
    </source>
</reference>
<dbReference type="InterPro" id="IPR013149">
    <property type="entry name" value="ADH-like_C"/>
</dbReference>
<evidence type="ECO:0000259" key="4">
    <source>
        <dbReference type="SMART" id="SM00829"/>
    </source>
</evidence>
<dbReference type="AlphaFoldDB" id="A0A136IQG6"/>
<dbReference type="EMBL" id="KQ964264">
    <property type="protein sequence ID" value="KXJ87155.1"/>
    <property type="molecule type" value="Genomic_DNA"/>
</dbReference>
<dbReference type="SMART" id="SM00829">
    <property type="entry name" value="PKS_ER"/>
    <property type="match status" value="1"/>
</dbReference>
<dbReference type="OrthoDB" id="3941538at2759"/>
<accession>A0A136IQG6</accession>
<dbReference type="InterPro" id="IPR020843">
    <property type="entry name" value="ER"/>
</dbReference>
<protein>
    <submittedName>
        <fullName evidence="5">Threonine dehydrogenase</fullName>
    </submittedName>
</protein>
<evidence type="ECO:0000256" key="3">
    <source>
        <dbReference type="ARBA" id="ARBA00023002"/>
    </source>
</evidence>
<name>A0A136IQG6_9PEZI</name>
<dbReference type="Gene3D" id="3.40.50.720">
    <property type="entry name" value="NAD(P)-binding Rossmann-like Domain"/>
    <property type="match status" value="1"/>
</dbReference>
<proteinExistence type="predicted"/>
<dbReference type="InterPro" id="IPR013154">
    <property type="entry name" value="ADH-like_N"/>
</dbReference>
<keyword evidence="6" id="KW-1185">Reference proteome</keyword>
<dbReference type="STRING" id="196109.A0A136IQG6"/>
<evidence type="ECO:0000313" key="5">
    <source>
        <dbReference type="EMBL" id="KXJ87155.1"/>
    </source>
</evidence>
<keyword evidence="1" id="KW-0479">Metal-binding</keyword>
<dbReference type="Pfam" id="PF08240">
    <property type="entry name" value="ADH_N"/>
    <property type="match status" value="1"/>
</dbReference>
<dbReference type="GO" id="GO:0016491">
    <property type="term" value="F:oxidoreductase activity"/>
    <property type="evidence" value="ECO:0007669"/>
    <property type="project" value="UniProtKB-KW"/>
</dbReference>
<dbReference type="Pfam" id="PF00107">
    <property type="entry name" value="ADH_zinc_N"/>
    <property type="match status" value="1"/>
</dbReference>
<dbReference type="InterPro" id="IPR050129">
    <property type="entry name" value="Zn_alcohol_dh"/>
</dbReference>
<dbReference type="PANTHER" id="PTHR43401">
    <property type="entry name" value="L-THREONINE 3-DEHYDROGENASE"/>
    <property type="match status" value="1"/>
</dbReference>
<dbReference type="InParanoid" id="A0A136IQG6"/>
<dbReference type="SUPFAM" id="SSF50129">
    <property type="entry name" value="GroES-like"/>
    <property type="match status" value="1"/>
</dbReference>